<evidence type="ECO:0000313" key="3">
    <source>
        <dbReference type="Proteomes" id="UP000179251"/>
    </source>
</evidence>
<dbReference type="Pfam" id="PF03161">
    <property type="entry name" value="LAGLIDADG_2"/>
    <property type="match status" value="1"/>
</dbReference>
<feature type="domain" description="Homing endonuclease LAGLIDADG" evidence="1">
    <location>
        <begin position="9"/>
        <end position="180"/>
    </location>
</feature>
<dbReference type="InterPro" id="IPR004860">
    <property type="entry name" value="LAGLIDADG_dom"/>
</dbReference>
<evidence type="ECO:0000313" key="2">
    <source>
        <dbReference type="EMBL" id="OGF63155.1"/>
    </source>
</evidence>
<organism evidence="2 3">
    <name type="scientific">Candidatus Giovannonibacteria bacterium RIFCSPHIGHO2_01_FULL_45_23</name>
    <dbReference type="NCBI Taxonomy" id="1798325"/>
    <lineage>
        <taxon>Bacteria</taxon>
        <taxon>Candidatus Giovannoniibacteriota</taxon>
    </lineage>
</organism>
<gene>
    <name evidence="2" type="ORF">A2834_02305</name>
</gene>
<dbReference type="SUPFAM" id="SSF55608">
    <property type="entry name" value="Homing endonucleases"/>
    <property type="match status" value="1"/>
</dbReference>
<evidence type="ECO:0000259" key="1">
    <source>
        <dbReference type="Pfam" id="PF03161"/>
    </source>
</evidence>
<proteinExistence type="predicted"/>
<accession>A0A1F5VIA3</accession>
<dbReference type="AlphaFoldDB" id="A0A1F5VIA3"/>
<reference evidence="2 3" key="1">
    <citation type="journal article" date="2016" name="Nat. Commun.">
        <title>Thousands of microbial genomes shed light on interconnected biogeochemical processes in an aquifer system.</title>
        <authorList>
            <person name="Anantharaman K."/>
            <person name="Brown C.T."/>
            <person name="Hug L.A."/>
            <person name="Sharon I."/>
            <person name="Castelle C.J."/>
            <person name="Probst A.J."/>
            <person name="Thomas B.C."/>
            <person name="Singh A."/>
            <person name="Wilkins M.J."/>
            <person name="Karaoz U."/>
            <person name="Brodie E.L."/>
            <person name="Williams K.H."/>
            <person name="Hubbard S.S."/>
            <person name="Banfield J.F."/>
        </authorList>
    </citation>
    <scope>NUCLEOTIDE SEQUENCE [LARGE SCALE GENOMIC DNA]</scope>
</reference>
<dbReference type="GO" id="GO:0004519">
    <property type="term" value="F:endonuclease activity"/>
    <property type="evidence" value="ECO:0007669"/>
    <property type="project" value="InterPro"/>
</dbReference>
<dbReference type="EMBL" id="MFHD01000006">
    <property type="protein sequence ID" value="OGF63155.1"/>
    <property type="molecule type" value="Genomic_DNA"/>
</dbReference>
<name>A0A1F5VIA3_9BACT</name>
<dbReference type="Proteomes" id="UP000179251">
    <property type="component" value="Unassembled WGS sequence"/>
</dbReference>
<dbReference type="Gene3D" id="3.10.28.10">
    <property type="entry name" value="Homing endonucleases"/>
    <property type="match status" value="2"/>
</dbReference>
<dbReference type="InterPro" id="IPR027434">
    <property type="entry name" value="Homing_endonucl"/>
</dbReference>
<dbReference type="STRING" id="1798325.A2834_02305"/>
<protein>
    <recommendedName>
        <fullName evidence="1">Homing endonuclease LAGLIDADG domain-containing protein</fullName>
    </recommendedName>
</protein>
<comment type="caution">
    <text evidence="2">The sequence shown here is derived from an EMBL/GenBank/DDBJ whole genome shotgun (WGS) entry which is preliminary data.</text>
</comment>
<sequence>MKFSKEQKAILIGTILGDAYLQKTGKKNARLRLEHGGKQKDYLFWKVSQFPKLFQGESKYLERKHPISGQTYKYWRHQSNSTPELGKWQAKFYKSGKKHIPNNLNDLLQDSLSLAVWYMDDGYYYPRDKVSYLYLGRVSKNEAEIAQTALEKNFNIFSKVLDKKQKGFALYFSHNETKKLHGMIRRYALPSMQYKLIKSS</sequence>